<accession>A0A6C0HYV7</accession>
<reference evidence="2" key="1">
    <citation type="journal article" date="2020" name="Nature">
        <title>Giant virus diversity and host interactions through global metagenomics.</title>
        <authorList>
            <person name="Schulz F."/>
            <person name="Roux S."/>
            <person name="Paez-Espino D."/>
            <person name="Jungbluth S."/>
            <person name="Walsh D.A."/>
            <person name="Denef V.J."/>
            <person name="McMahon K.D."/>
            <person name="Konstantinidis K.T."/>
            <person name="Eloe-Fadrosh E.A."/>
            <person name="Kyrpides N.C."/>
            <person name="Woyke T."/>
        </authorList>
    </citation>
    <scope>NUCLEOTIDE SEQUENCE</scope>
    <source>
        <strain evidence="2">GVMAG-M-3300023184-182</strain>
    </source>
</reference>
<evidence type="ECO:0000256" key="1">
    <source>
        <dbReference type="SAM" id="MobiDB-lite"/>
    </source>
</evidence>
<protein>
    <submittedName>
        <fullName evidence="2">Uncharacterized protein</fullName>
    </submittedName>
</protein>
<evidence type="ECO:0000313" key="2">
    <source>
        <dbReference type="EMBL" id="QHT85702.1"/>
    </source>
</evidence>
<dbReference type="EMBL" id="MN740044">
    <property type="protein sequence ID" value="QHT85702.1"/>
    <property type="molecule type" value="Genomic_DNA"/>
</dbReference>
<proteinExistence type="predicted"/>
<organism evidence="2">
    <name type="scientific">viral metagenome</name>
    <dbReference type="NCBI Taxonomy" id="1070528"/>
    <lineage>
        <taxon>unclassified sequences</taxon>
        <taxon>metagenomes</taxon>
        <taxon>organismal metagenomes</taxon>
    </lineage>
</organism>
<name>A0A6C0HYV7_9ZZZZ</name>
<sequence length="46" mass="5394">MSENQRTACLEDFISVKDIKNDKIQNDKNSIAKNQQEFGNRKRIKP</sequence>
<dbReference type="AlphaFoldDB" id="A0A6C0HYV7"/>
<feature type="region of interest" description="Disordered" evidence="1">
    <location>
        <begin position="22"/>
        <end position="46"/>
    </location>
</feature>